<evidence type="ECO:0000313" key="2">
    <source>
        <dbReference type="EMBL" id="KAK7959825.1"/>
    </source>
</evidence>
<sequence length="96" mass="10321">MNQEVKALKVAQDAVANNEVDRCPLGAPQDVGEMSCSLGLLISTRELLLVSDPLVVLVDLTSVLLAGFLQMEVNLADILFHRLLLLLAVVLVVVDV</sequence>
<proteinExistence type="predicted"/>
<keyword evidence="1" id="KW-0812">Transmembrane</keyword>
<protein>
    <submittedName>
        <fullName evidence="2">Uncharacterized protein</fullName>
    </submittedName>
</protein>
<keyword evidence="3" id="KW-1185">Reference proteome</keyword>
<evidence type="ECO:0000256" key="1">
    <source>
        <dbReference type="SAM" id="Phobius"/>
    </source>
</evidence>
<gene>
    <name evidence="2" type="ORF">PG986_004679</name>
</gene>
<dbReference type="EMBL" id="JAQQWE010000003">
    <property type="protein sequence ID" value="KAK7959825.1"/>
    <property type="molecule type" value="Genomic_DNA"/>
</dbReference>
<dbReference type="Proteomes" id="UP001391051">
    <property type="component" value="Unassembled WGS sequence"/>
</dbReference>
<dbReference type="RefSeq" id="XP_066703528.1">
    <property type="nucleotide sequence ID" value="XM_066840901.1"/>
</dbReference>
<keyword evidence="1" id="KW-1133">Transmembrane helix</keyword>
<organism evidence="2 3">
    <name type="scientific">Apiospora aurea</name>
    <dbReference type="NCBI Taxonomy" id="335848"/>
    <lineage>
        <taxon>Eukaryota</taxon>
        <taxon>Fungi</taxon>
        <taxon>Dikarya</taxon>
        <taxon>Ascomycota</taxon>
        <taxon>Pezizomycotina</taxon>
        <taxon>Sordariomycetes</taxon>
        <taxon>Xylariomycetidae</taxon>
        <taxon>Amphisphaeriales</taxon>
        <taxon>Apiosporaceae</taxon>
        <taxon>Apiospora</taxon>
    </lineage>
</organism>
<feature type="transmembrane region" description="Helical" evidence="1">
    <location>
        <begin position="75"/>
        <end position="94"/>
    </location>
</feature>
<accession>A0ABR1QN99</accession>
<dbReference type="GeneID" id="92073963"/>
<comment type="caution">
    <text evidence="2">The sequence shown here is derived from an EMBL/GenBank/DDBJ whole genome shotgun (WGS) entry which is preliminary data.</text>
</comment>
<evidence type="ECO:0000313" key="3">
    <source>
        <dbReference type="Proteomes" id="UP001391051"/>
    </source>
</evidence>
<keyword evidence="1" id="KW-0472">Membrane</keyword>
<reference evidence="2 3" key="1">
    <citation type="submission" date="2023-01" db="EMBL/GenBank/DDBJ databases">
        <title>Analysis of 21 Apiospora genomes using comparative genomics revels a genus with tremendous synthesis potential of carbohydrate active enzymes and secondary metabolites.</title>
        <authorList>
            <person name="Sorensen T."/>
        </authorList>
    </citation>
    <scope>NUCLEOTIDE SEQUENCE [LARGE SCALE GENOMIC DNA]</scope>
    <source>
        <strain evidence="2 3">CBS 24483</strain>
    </source>
</reference>
<name>A0ABR1QN99_9PEZI</name>